<sequence length="54" mass="6021">MAIDADLSSGLIDEKEAQRRRHELEEESSFFGAMDGASKFVRGDAIGRAYYYGC</sequence>
<dbReference type="InterPro" id="IPR001712">
    <property type="entry name" value="T3SS_FHIPEP"/>
</dbReference>
<accession>J0ZJU3</accession>
<comment type="caution">
    <text evidence="2">The sequence shown here is derived from an EMBL/GenBank/DDBJ whole genome shotgun (WGS) entry which is preliminary data.</text>
</comment>
<feature type="region of interest" description="Disordered" evidence="1">
    <location>
        <begin position="1"/>
        <end position="20"/>
    </location>
</feature>
<keyword evidence="3" id="KW-1185">Reference proteome</keyword>
<dbReference type="GO" id="GO:0009306">
    <property type="term" value="P:protein secretion"/>
    <property type="evidence" value="ECO:0007669"/>
    <property type="project" value="InterPro"/>
</dbReference>
<keyword evidence="2" id="KW-0282">Flagellum</keyword>
<dbReference type="Proteomes" id="UP000009017">
    <property type="component" value="Unassembled WGS sequence"/>
</dbReference>
<protein>
    <submittedName>
        <fullName evidence="2">Flagellar biosynthesis protein flhA</fullName>
    </submittedName>
</protein>
<dbReference type="EMBL" id="AIMA01000018">
    <property type="protein sequence ID" value="EJF88588.1"/>
    <property type="molecule type" value="Genomic_DNA"/>
</dbReference>
<dbReference type="GO" id="GO:0005886">
    <property type="term" value="C:plasma membrane"/>
    <property type="evidence" value="ECO:0007669"/>
    <property type="project" value="TreeGrafter"/>
</dbReference>
<organism evidence="2 3">
    <name type="scientific">Bartonella melophagi K-2C</name>
    <dbReference type="NCBI Taxonomy" id="1094557"/>
    <lineage>
        <taxon>Bacteria</taxon>
        <taxon>Pseudomonadati</taxon>
        <taxon>Pseudomonadota</taxon>
        <taxon>Alphaproteobacteria</taxon>
        <taxon>Hyphomicrobiales</taxon>
        <taxon>Bartonellaceae</taxon>
        <taxon>Bartonella</taxon>
    </lineage>
</organism>
<evidence type="ECO:0000313" key="3">
    <source>
        <dbReference type="Proteomes" id="UP000009017"/>
    </source>
</evidence>
<keyword evidence="2" id="KW-0966">Cell projection</keyword>
<dbReference type="PATRIC" id="fig|1094557.3.peg.1090"/>
<evidence type="ECO:0000256" key="1">
    <source>
        <dbReference type="SAM" id="MobiDB-lite"/>
    </source>
</evidence>
<dbReference type="HOGENOM" id="CLU_3040773_0_0_5"/>
<name>J0ZJU3_9HYPH</name>
<keyword evidence="2" id="KW-0969">Cilium</keyword>
<dbReference type="Pfam" id="PF00771">
    <property type="entry name" value="FHIPEP"/>
    <property type="match status" value="1"/>
</dbReference>
<evidence type="ECO:0000313" key="2">
    <source>
        <dbReference type="EMBL" id="EJF88588.1"/>
    </source>
</evidence>
<reference evidence="2 3" key="1">
    <citation type="submission" date="2012-03" db="EMBL/GenBank/DDBJ databases">
        <title>The Genome Sequence of Bartonella melophagi K-2C.</title>
        <authorList>
            <consortium name="The Broad Institute Genome Sequencing Platform"/>
            <consortium name="The Broad Institute Genome Sequencing Center for Infectious Disease"/>
            <person name="Feldgarden M."/>
            <person name="Kirby J."/>
            <person name="Kosoy M."/>
            <person name="Birtles R."/>
            <person name="Probert W.S."/>
            <person name="Chiaraviglio L."/>
            <person name="Young S.K."/>
            <person name="Zeng Q."/>
            <person name="Gargeya S."/>
            <person name="Fitzgerald M."/>
            <person name="Haas B."/>
            <person name="Abouelleil A."/>
            <person name="Alvarado L."/>
            <person name="Arachchi H.M."/>
            <person name="Berlin A."/>
            <person name="Chapman S.B."/>
            <person name="Gearin G."/>
            <person name="Goldberg J."/>
            <person name="Griggs A."/>
            <person name="Gujja S."/>
            <person name="Hansen M."/>
            <person name="Heiman D."/>
            <person name="Howarth C."/>
            <person name="Larimer J."/>
            <person name="Lui A."/>
            <person name="MacDonald P.J.P."/>
            <person name="McCowen C."/>
            <person name="Montmayeur A."/>
            <person name="Murphy C."/>
            <person name="Neiman D."/>
            <person name="Pearson M."/>
            <person name="Priest M."/>
            <person name="Roberts A."/>
            <person name="Saif S."/>
            <person name="Shea T."/>
            <person name="Sisk P."/>
            <person name="Stolte C."/>
            <person name="Sykes S."/>
            <person name="Wortman J."/>
            <person name="Nusbaum C."/>
            <person name="Birren B."/>
        </authorList>
    </citation>
    <scope>NUCLEOTIDE SEQUENCE [LARGE SCALE GENOMIC DNA]</scope>
    <source>
        <strain evidence="2 3">K-2C</strain>
    </source>
</reference>
<dbReference type="GO" id="GO:0044780">
    <property type="term" value="P:bacterial-type flagellum assembly"/>
    <property type="evidence" value="ECO:0007669"/>
    <property type="project" value="TreeGrafter"/>
</dbReference>
<dbReference type="AlphaFoldDB" id="J0ZJU3"/>
<dbReference type="eggNOG" id="COG1298">
    <property type="taxonomic scope" value="Bacteria"/>
</dbReference>
<gene>
    <name evidence="2" type="ORF">ME3_01046</name>
</gene>
<proteinExistence type="predicted"/>
<dbReference type="PANTHER" id="PTHR30161">
    <property type="entry name" value="FLAGELLAR EXPORT PROTEIN, MEMBRANE FLHA SUBUNIT-RELATED"/>
    <property type="match status" value="1"/>
</dbReference>
<dbReference type="PANTHER" id="PTHR30161:SF1">
    <property type="entry name" value="FLAGELLAR BIOSYNTHESIS PROTEIN FLHA-RELATED"/>
    <property type="match status" value="1"/>
</dbReference>